<dbReference type="RefSeq" id="WP_003086779.1">
    <property type="nucleotide sequence ID" value="NZ_AJTZ01000003.1"/>
</dbReference>
<dbReference type="Proteomes" id="UP000007815">
    <property type="component" value="Unassembled WGS sequence"/>
</dbReference>
<keyword evidence="1" id="KW-0813">Transport</keyword>
<dbReference type="InterPro" id="IPR051782">
    <property type="entry name" value="ABC_Transporter_VariousFunc"/>
</dbReference>
<dbReference type="SUPFAM" id="SSF52540">
    <property type="entry name" value="P-loop containing nucleoside triphosphate hydrolases"/>
    <property type="match status" value="1"/>
</dbReference>
<name>A0ABN0GX12_STRRT</name>
<sequence length="274" mass="31162">MKILEIQNVNFKYGKDYVLKNINLTLEQGDILGLVGENGAGKSTLMKLISGIIPNYKGDIKIQAHNVGTLIEHPSLYADMTVLGNLKFYCRLFGKSYSVIDDYKYVLQVDSYLHKKVSKLSLGMKQRVGLFIALIASEEFILLDEPTNGLDPTGIKNLLDLIKKLSSEKGITFIISSHILQNLEQICNKAVLLRDHTISSLDAKEHMKYKIYHPDLSQSELICLLEDNGFDYEQNGRDIIVRDIDAIEEMLQREKNITLEKEKISLSEVYFDEQ</sequence>
<accession>A0ABN0GX12</accession>
<feature type="domain" description="ABC transporter" evidence="4">
    <location>
        <begin position="4"/>
        <end position="220"/>
    </location>
</feature>
<dbReference type="InterPro" id="IPR027417">
    <property type="entry name" value="P-loop_NTPase"/>
</dbReference>
<keyword evidence="3" id="KW-0067">ATP-binding</keyword>
<proteinExistence type="predicted"/>
<evidence type="ECO:0000259" key="4">
    <source>
        <dbReference type="PROSITE" id="PS50893"/>
    </source>
</evidence>
<keyword evidence="2" id="KW-0547">Nucleotide-binding</keyword>
<reference evidence="5 6" key="1">
    <citation type="submission" date="2009-12" db="EMBL/GenBank/DDBJ databases">
        <authorList>
            <person name="Lefebure T."/>
            <person name="Cornejo O.E."/>
            <person name="Pavinski Bitar P.D."/>
            <person name="Lang P."/>
            <person name="Stanhope M.J."/>
        </authorList>
    </citation>
    <scope>NUCLEOTIDE SEQUENCE [LARGE SCALE GENOMIC DNA]</scope>
    <source>
        <strain evidence="5 6">FA-1</strain>
    </source>
</reference>
<gene>
    <name evidence="5" type="ORF">SRA_01372</name>
</gene>
<evidence type="ECO:0000256" key="2">
    <source>
        <dbReference type="ARBA" id="ARBA00022741"/>
    </source>
</evidence>
<organism evidence="5 6">
    <name type="scientific">Streptococcus ratti FA-1 = DSM 20564</name>
    <dbReference type="NCBI Taxonomy" id="699248"/>
    <lineage>
        <taxon>Bacteria</taxon>
        <taxon>Bacillati</taxon>
        <taxon>Bacillota</taxon>
        <taxon>Bacilli</taxon>
        <taxon>Lactobacillales</taxon>
        <taxon>Streptococcaceae</taxon>
        <taxon>Streptococcus</taxon>
    </lineage>
</organism>
<dbReference type="EMBL" id="AJTZ01000003">
    <property type="protein sequence ID" value="EJN94988.1"/>
    <property type="molecule type" value="Genomic_DNA"/>
</dbReference>
<dbReference type="PANTHER" id="PTHR42939:SF1">
    <property type="entry name" value="ABC TRANSPORTER ATP-BINDING PROTEIN ALBC-RELATED"/>
    <property type="match status" value="1"/>
</dbReference>
<evidence type="ECO:0000256" key="3">
    <source>
        <dbReference type="ARBA" id="ARBA00022840"/>
    </source>
</evidence>
<dbReference type="PANTHER" id="PTHR42939">
    <property type="entry name" value="ABC TRANSPORTER ATP-BINDING PROTEIN ALBC-RELATED"/>
    <property type="match status" value="1"/>
</dbReference>
<protein>
    <submittedName>
        <fullName evidence="5">ABC transporter related protein</fullName>
    </submittedName>
</protein>
<dbReference type="Pfam" id="PF00005">
    <property type="entry name" value="ABC_tran"/>
    <property type="match status" value="1"/>
</dbReference>
<dbReference type="SMART" id="SM00382">
    <property type="entry name" value="AAA"/>
    <property type="match status" value="1"/>
</dbReference>
<evidence type="ECO:0000313" key="5">
    <source>
        <dbReference type="EMBL" id="EJN94988.1"/>
    </source>
</evidence>
<dbReference type="Gene3D" id="3.40.50.300">
    <property type="entry name" value="P-loop containing nucleotide triphosphate hydrolases"/>
    <property type="match status" value="1"/>
</dbReference>
<evidence type="ECO:0000256" key="1">
    <source>
        <dbReference type="ARBA" id="ARBA00022448"/>
    </source>
</evidence>
<keyword evidence="6" id="KW-1185">Reference proteome</keyword>
<comment type="caution">
    <text evidence="5">The sequence shown here is derived from an EMBL/GenBank/DDBJ whole genome shotgun (WGS) entry which is preliminary data.</text>
</comment>
<dbReference type="InterPro" id="IPR003439">
    <property type="entry name" value="ABC_transporter-like_ATP-bd"/>
</dbReference>
<evidence type="ECO:0000313" key="6">
    <source>
        <dbReference type="Proteomes" id="UP000007815"/>
    </source>
</evidence>
<dbReference type="PROSITE" id="PS50893">
    <property type="entry name" value="ABC_TRANSPORTER_2"/>
    <property type="match status" value="1"/>
</dbReference>
<dbReference type="InterPro" id="IPR003593">
    <property type="entry name" value="AAA+_ATPase"/>
</dbReference>